<dbReference type="SUPFAM" id="SSF53756">
    <property type="entry name" value="UDP-Glycosyltransferase/glycogen phosphorylase"/>
    <property type="match status" value="1"/>
</dbReference>
<comment type="caution">
    <text evidence="3">The sequence shown here is derived from an EMBL/GenBank/DDBJ whole genome shotgun (WGS) entry which is preliminary data.</text>
</comment>
<reference evidence="3 4" key="1">
    <citation type="submission" date="2016-11" db="EMBL/GenBank/DDBJ databases">
        <title>Draft Genome Sequences of Nine Cyanobacterial Strains from Diverse Habitats.</title>
        <authorList>
            <person name="Zhu T."/>
            <person name="Hou S."/>
            <person name="Lu X."/>
            <person name="Hess W.R."/>
        </authorList>
    </citation>
    <scope>NUCLEOTIDE SEQUENCE [LARGE SCALE GENOMIC DNA]</scope>
    <source>
        <strain evidence="3 4">NIES-593</strain>
    </source>
</reference>
<sequence>MKVAFVNQPWGTVEPPVQAGSIPIIIYQTARRLARSCEVTVYARGKFRKQEKPHEGVTYRYIPLIFDKFLLKLLSKFPRLFGLKSAPGTSDFHYPGYTLQIAIELRKQKYDIVHLHNFSQFVPLIRAINPKIKIALHMHCEWLTQLDAALVEKRLRHVDLIVGCSEYITNKVRQKFPQFAHRCHTVFNGIDVNAFINETHSHQTDRDRANQLLFVGRISPEKGLHVLIDAFREVVRHYPNTELKIVGPEEGVPFNFIVGISDDPKVLELATFYRGNYFSQLKERISPEIANKISFVGAVPHSQLVEYYRNADVLINPSLSEAFGMTLAEAMAMKIPVIGARVGGMVDVVEDGKTGFLFESADHRALAEAIARLLADETLRERMGKAGRQRVLELFDWERVVENLLCQYKKIGEANEQVISDESGASVLSVPPQLHP</sequence>
<organism evidence="3 4">
    <name type="scientific">Hydrococcus rivularis NIES-593</name>
    <dbReference type="NCBI Taxonomy" id="1921803"/>
    <lineage>
        <taxon>Bacteria</taxon>
        <taxon>Bacillati</taxon>
        <taxon>Cyanobacteriota</taxon>
        <taxon>Cyanophyceae</taxon>
        <taxon>Pleurocapsales</taxon>
        <taxon>Hydrococcaceae</taxon>
        <taxon>Hydrococcus</taxon>
    </lineage>
</organism>
<evidence type="ECO:0008006" key="5">
    <source>
        <dbReference type="Google" id="ProtNLM"/>
    </source>
</evidence>
<dbReference type="InterPro" id="IPR050194">
    <property type="entry name" value="Glycosyltransferase_grp1"/>
</dbReference>
<dbReference type="InterPro" id="IPR001296">
    <property type="entry name" value="Glyco_trans_1"/>
</dbReference>
<feature type="domain" description="Glycosyltransferase subfamily 4-like N-terminal" evidence="2">
    <location>
        <begin position="26"/>
        <end position="193"/>
    </location>
</feature>
<dbReference type="Pfam" id="PF13439">
    <property type="entry name" value="Glyco_transf_4"/>
    <property type="match status" value="1"/>
</dbReference>
<gene>
    <name evidence="3" type="ORF">NIES593_11305</name>
</gene>
<dbReference type="InterPro" id="IPR028098">
    <property type="entry name" value="Glyco_trans_4-like_N"/>
</dbReference>
<dbReference type="Proteomes" id="UP000186868">
    <property type="component" value="Unassembled WGS sequence"/>
</dbReference>
<feature type="domain" description="Glycosyl transferase family 1" evidence="1">
    <location>
        <begin position="205"/>
        <end position="390"/>
    </location>
</feature>
<dbReference type="OrthoDB" id="9787111at2"/>
<name>A0A1U7HHK5_9CYAN</name>
<evidence type="ECO:0000313" key="3">
    <source>
        <dbReference type="EMBL" id="OKH23039.1"/>
    </source>
</evidence>
<dbReference type="CDD" id="cd03801">
    <property type="entry name" value="GT4_PimA-like"/>
    <property type="match status" value="1"/>
</dbReference>
<protein>
    <recommendedName>
        <fullName evidence="5">Glycosyltransferase family 1 protein</fullName>
    </recommendedName>
</protein>
<dbReference type="Pfam" id="PF00534">
    <property type="entry name" value="Glycos_transf_1"/>
    <property type="match status" value="1"/>
</dbReference>
<dbReference type="PANTHER" id="PTHR45947">
    <property type="entry name" value="SULFOQUINOVOSYL TRANSFERASE SQD2"/>
    <property type="match status" value="1"/>
</dbReference>
<dbReference type="STRING" id="1921803.NIES593_11305"/>
<dbReference type="RefSeq" id="WP_073599670.1">
    <property type="nucleotide sequence ID" value="NZ_MRCB01000011.1"/>
</dbReference>
<evidence type="ECO:0000259" key="2">
    <source>
        <dbReference type="Pfam" id="PF13439"/>
    </source>
</evidence>
<evidence type="ECO:0000313" key="4">
    <source>
        <dbReference type="Proteomes" id="UP000186868"/>
    </source>
</evidence>
<dbReference type="Gene3D" id="3.40.50.2000">
    <property type="entry name" value="Glycogen Phosphorylase B"/>
    <property type="match status" value="2"/>
</dbReference>
<dbReference type="EMBL" id="MRCB01000011">
    <property type="protein sequence ID" value="OKH23039.1"/>
    <property type="molecule type" value="Genomic_DNA"/>
</dbReference>
<dbReference type="PANTHER" id="PTHR45947:SF3">
    <property type="entry name" value="SULFOQUINOVOSYL TRANSFERASE SQD2"/>
    <property type="match status" value="1"/>
</dbReference>
<evidence type="ECO:0000259" key="1">
    <source>
        <dbReference type="Pfam" id="PF00534"/>
    </source>
</evidence>
<accession>A0A1U7HHK5</accession>
<keyword evidence="4" id="KW-1185">Reference proteome</keyword>
<dbReference type="GO" id="GO:0016757">
    <property type="term" value="F:glycosyltransferase activity"/>
    <property type="evidence" value="ECO:0007669"/>
    <property type="project" value="InterPro"/>
</dbReference>
<dbReference type="AlphaFoldDB" id="A0A1U7HHK5"/>
<proteinExistence type="predicted"/>